<feature type="compositionally biased region" description="Polar residues" evidence="9">
    <location>
        <begin position="159"/>
        <end position="176"/>
    </location>
</feature>
<dbReference type="OrthoDB" id="1929813at2759"/>
<keyword evidence="8" id="KW-0010">Activator</keyword>
<dbReference type="PANTHER" id="PTHR13208:SF2">
    <property type="entry name" value="MEDIATOR OF RNA POLYMERASE II TRANSCRIPTION SUBUNIT 4"/>
    <property type="match status" value="1"/>
</dbReference>
<comment type="function">
    <text evidence="8">Component of the Mediator complex, a coactivator involved in the regulated transcription of nearly all RNA polymerase II-dependent genes. Mediator functions as a bridge to convey information from gene-specific regulatory proteins to the basal RNA polymerase II transcription machinery. Mediator is recruited to promoters by direct interactions with regulatory proteins and serves as a scaffold for the assembly of a functional preinitiation complex with RNA polymerase II and the general transcription factors.</text>
</comment>
<dbReference type="InterPro" id="IPR019258">
    <property type="entry name" value="Mediator_Med4"/>
</dbReference>
<evidence type="ECO:0000313" key="10">
    <source>
        <dbReference type="EMBL" id="KXX78416.1"/>
    </source>
</evidence>
<feature type="region of interest" description="Disordered" evidence="9">
    <location>
        <begin position="259"/>
        <end position="352"/>
    </location>
</feature>
<evidence type="ECO:0000256" key="3">
    <source>
        <dbReference type="ARBA" id="ARBA00020629"/>
    </source>
</evidence>
<comment type="subunit">
    <text evidence="8">Component of the Mediator complex.</text>
</comment>
<evidence type="ECO:0000256" key="5">
    <source>
        <dbReference type="ARBA" id="ARBA00023163"/>
    </source>
</evidence>
<comment type="caution">
    <text evidence="10">The sequence shown here is derived from an EMBL/GenBank/DDBJ whole genome shotgun (WGS) entry which is preliminary data.</text>
</comment>
<keyword evidence="5 8" id="KW-0804">Transcription</keyword>
<sequence>MDKDLDGRFARLESALASMVDSLTKNNPSEKLAEELVAAEAELLAGLKLLEEHQNNHARIQKLRQETSLLDTQIKDTLRSLWNMRKELKAVPVTVYPSNKPKHPFTTEELLNYARRISRNTLPPPGVTNGVEPSASTPAPLVSQQPQPQSQADADESFRQTQSAAQTPNTSFNFSFNGAVDTPNPMTGAPTPTTDQPSQLPPAPAQLSQSSMTTTTQTLLPAHLQPAVNPLHNATFYPWPTEDKIRMGALAAIQRLSENGINPRGYDPEAEEQRRRAEEAARKEAEEREREEAERRIREERERIARERERERQRQAEMAASAAAASSAAGGPPGLERRESVQVGGPGRAPRQFTFLGGMMTMRMRTRSRCCRNVGEEGRTGGRADVWCRRVVGADRQRLMNDEPASTGQTPAMRDPTVTARLLGDGRSVLEWVLH</sequence>
<accession>A0A175W3Z2</accession>
<reference evidence="10 11" key="1">
    <citation type="journal article" date="2016" name="Genome Announc.">
        <title>Genome Sequence of Madurella mycetomatis mm55, Isolated from a Human Mycetoma Case in Sudan.</title>
        <authorList>
            <person name="Smit S."/>
            <person name="Derks M.F."/>
            <person name="Bervoets S."/>
            <person name="Fahal A."/>
            <person name="van Leeuwen W."/>
            <person name="van Belkum A."/>
            <person name="van de Sande W.W."/>
        </authorList>
    </citation>
    <scope>NUCLEOTIDE SEQUENCE [LARGE SCALE GENOMIC DNA]</scope>
    <source>
        <strain evidence="11">mm55</strain>
    </source>
</reference>
<comment type="subcellular location">
    <subcellularLocation>
        <location evidence="1 8">Nucleus</location>
    </subcellularLocation>
</comment>
<keyword evidence="6 8" id="KW-0539">Nucleus</keyword>
<evidence type="ECO:0000256" key="1">
    <source>
        <dbReference type="ARBA" id="ARBA00004123"/>
    </source>
</evidence>
<dbReference type="STRING" id="100816.A0A175W3Z2"/>
<feature type="compositionally biased region" description="Basic and acidic residues" evidence="9">
    <location>
        <begin position="271"/>
        <end position="315"/>
    </location>
</feature>
<evidence type="ECO:0000256" key="4">
    <source>
        <dbReference type="ARBA" id="ARBA00023015"/>
    </source>
</evidence>
<dbReference type="GO" id="GO:0006357">
    <property type="term" value="P:regulation of transcription by RNA polymerase II"/>
    <property type="evidence" value="ECO:0007669"/>
    <property type="project" value="InterPro"/>
</dbReference>
<comment type="similarity">
    <text evidence="2 8">Belongs to the Mediator complex subunit 4 family.</text>
</comment>
<dbReference type="AlphaFoldDB" id="A0A175W3Z2"/>
<dbReference type="GO" id="GO:0016592">
    <property type="term" value="C:mediator complex"/>
    <property type="evidence" value="ECO:0007669"/>
    <property type="project" value="InterPro"/>
</dbReference>
<feature type="region of interest" description="Disordered" evidence="9">
    <location>
        <begin position="119"/>
        <end position="215"/>
    </location>
</feature>
<feature type="compositionally biased region" description="Low complexity" evidence="9">
    <location>
        <begin position="143"/>
        <end position="152"/>
    </location>
</feature>
<feature type="compositionally biased region" description="Low complexity" evidence="9">
    <location>
        <begin position="205"/>
        <end position="215"/>
    </location>
</feature>
<keyword evidence="11" id="KW-1185">Reference proteome</keyword>
<evidence type="ECO:0000256" key="6">
    <source>
        <dbReference type="ARBA" id="ARBA00023242"/>
    </source>
</evidence>
<organism evidence="10 11">
    <name type="scientific">Madurella mycetomatis</name>
    <dbReference type="NCBI Taxonomy" id="100816"/>
    <lineage>
        <taxon>Eukaryota</taxon>
        <taxon>Fungi</taxon>
        <taxon>Dikarya</taxon>
        <taxon>Ascomycota</taxon>
        <taxon>Pezizomycotina</taxon>
        <taxon>Sordariomycetes</taxon>
        <taxon>Sordariomycetidae</taxon>
        <taxon>Sordariales</taxon>
        <taxon>Sordariales incertae sedis</taxon>
        <taxon>Madurella</taxon>
    </lineage>
</organism>
<keyword evidence="4 8" id="KW-0805">Transcription regulation</keyword>
<dbReference type="EMBL" id="LCTW02000121">
    <property type="protein sequence ID" value="KXX78416.1"/>
    <property type="molecule type" value="Genomic_DNA"/>
</dbReference>
<dbReference type="PANTHER" id="PTHR13208">
    <property type="entry name" value="MEDIATOR OF RNA POLYMERASE II TRANSCRIPTION SUBUNIT 4"/>
    <property type="match status" value="1"/>
</dbReference>
<gene>
    <name evidence="8" type="primary">MED4</name>
    <name evidence="10" type="ORF">MMYC01_205879</name>
</gene>
<name>A0A175W3Z2_9PEZI</name>
<evidence type="ECO:0000313" key="11">
    <source>
        <dbReference type="Proteomes" id="UP000078237"/>
    </source>
</evidence>
<evidence type="ECO:0000256" key="2">
    <source>
        <dbReference type="ARBA" id="ARBA00009626"/>
    </source>
</evidence>
<dbReference type="GO" id="GO:0003712">
    <property type="term" value="F:transcription coregulator activity"/>
    <property type="evidence" value="ECO:0007669"/>
    <property type="project" value="InterPro"/>
</dbReference>
<feature type="compositionally biased region" description="Low complexity" evidence="9">
    <location>
        <begin position="316"/>
        <end position="329"/>
    </location>
</feature>
<dbReference type="Pfam" id="PF10018">
    <property type="entry name" value="Med4"/>
    <property type="match status" value="1"/>
</dbReference>
<dbReference type="Proteomes" id="UP000078237">
    <property type="component" value="Unassembled WGS sequence"/>
</dbReference>
<protein>
    <recommendedName>
        <fullName evidence="3 8">Mediator of RNA polymerase II transcription subunit 4</fullName>
    </recommendedName>
    <alternativeName>
        <fullName evidence="7 8">Mediator complex subunit 4</fullName>
    </alternativeName>
</protein>
<proteinExistence type="inferred from homology"/>
<dbReference type="VEuPathDB" id="FungiDB:MMYC01_205879"/>
<dbReference type="GO" id="GO:0070847">
    <property type="term" value="C:core mediator complex"/>
    <property type="evidence" value="ECO:0007669"/>
    <property type="project" value="TreeGrafter"/>
</dbReference>
<evidence type="ECO:0000256" key="8">
    <source>
        <dbReference type="RuleBase" id="RU364141"/>
    </source>
</evidence>
<evidence type="ECO:0000256" key="9">
    <source>
        <dbReference type="SAM" id="MobiDB-lite"/>
    </source>
</evidence>
<evidence type="ECO:0000256" key="7">
    <source>
        <dbReference type="ARBA" id="ARBA00031257"/>
    </source>
</evidence>